<reference evidence="1" key="2">
    <citation type="submission" date="2014-09" db="EMBL/GenBank/DDBJ databases">
        <title>Criblamydia sequanensis harbors a mega-plasmid encoding arsenite resistance.</title>
        <authorList>
            <person name="Bertelli C."/>
            <person name="Goesmann A."/>
            <person name="Greub G."/>
        </authorList>
    </citation>
    <scope>NUCLEOTIDE SEQUENCE [LARGE SCALE GENOMIC DNA]</scope>
    <source>
        <strain evidence="1">CRIB-18</strain>
    </source>
</reference>
<evidence type="ECO:0000313" key="1">
    <source>
        <dbReference type="EMBL" id="CDR33035.1"/>
    </source>
</evidence>
<dbReference type="Pfam" id="PF04390">
    <property type="entry name" value="LptE"/>
    <property type="match status" value="1"/>
</dbReference>
<organism evidence="1 2">
    <name type="scientific">Candidatus Criblamydia sequanensis CRIB-18</name>
    <dbReference type="NCBI Taxonomy" id="1437425"/>
    <lineage>
        <taxon>Bacteria</taxon>
        <taxon>Pseudomonadati</taxon>
        <taxon>Chlamydiota</taxon>
        <taxon>Chlamydiia</taxon>
        <taxon>Parachlamydiales</taxon>
        <taxon>Candidatus Criblamydiaceae</taxon>
        <taxon>Candidatus Criblamydia</taxon>
    </lineage>
</organism>
<name>A0A090CZV0_9BACT</name>
<dbReference type="Proteomes" id="UP000031552">
    <property type="component" value="Unassembled WGS sequence"/>
</dbReference>
<dbReference type="GO" id="GO:0043165">
    <property type="term" value="P:Gram-negative-bacterium-type cell outer membrane assembly"/>
    <property type="evidence" value="ECO:0007669"/>
    <property type="project" value="InterPro"/>
</dbReference>
<gene>
    <name evidence="1" type="ORF">CSEC_0196</name>
</gene>
<dbReference type="AlphaFoldDB" id="A0A090CZV0"/>
<sequence>MLFLGNLKTCKLLVHNFKTLTGIAILSFVLVSCGYRFGEAPIPCQYATISVPYIINDSDGYLTQSVIRAISERQGPRYSQCTGDLILKVEIIDLCEENIGFRYDRNRKNKLTRTIIPTEGRAIAIVEVELIDALRSATILGPVRITETLDYDHDYYESRGGVNVLSLGQVTDYESARDAVQRPLYRCLANKIIEYVYESW</sequence>
<comment type="caution">
    <text evidence="1">The sequence shown here is derived from an EMBL/GenBank/DDBJ whole genome shotgun (WGS) entry which is preliminary data.</text>
</comment>
<proteinExistence type="predicted"/>
<dbReference type="InterPro" id="IPR007485">
    <property type="entry name" value="LPS_assembly_LptE"/>
</dbReference>
<protein>
    <submittedName>
        <fullName evidence="1">Conserved putative secreted protein</fullName>
    </submittedName>
</protein>
<accession>A0A090CZV0</accession>
<dbReference type="EMBL" id="CCEJ010000001">
    <property type="protein sequence ID" value="CDR33035.1"/>
    <property type="molecule type" value="Genomic_DNA"/>
</dbReference>
<dbReference type="OrthoDB" id="21402at2"/>
<dbReference type="eggNOG" id="ENOG5031W4C">
    <property type="taxonomic scope" value="Bacteria"/>
</dbReference>
<evidence type="ECO:0000313" key="2">
    <source>
        <dbReference type="Proteomes" id="UP000031552"/>
    </source>
</evidence>
<dbReference type="STRING" id="1437425.CSEC_0196"/>
<reference evidence="1" key="1">
    <citation type="submission" date="2013-12" db="EMBL/GenBank/DDBJ databases">
        <authorList>
            <person name="Linke B."/>
        </authorList>
    </citation>
    <scope>NUCLEOTIDE SEQUENCE [LARGE SCALE GENOMIC DNA]</scope>
    <source>
        <strain evidence="1">CRIB-18</strain>
    </source>
</reference>
<dbReference type="GO" id="GO:0019867">
    <property type="term" value="C:outer membrane"/>
    <property type="evidence" value="ECO:0007669"/>
    <property type="project" value="InterPro"/>
</dbReference>
<keyword evidence="2" id="KW-1185">Reference proteome</keyword>